<dbReference type="AlphaFoldDB" id="A0AAN5AN05"/>
<evidence type="ECO:0000313" key="1">
    <source>
        <dbReference type="EMBL" id="GJM64332.1"/>
    </source>
</evidence>
<dbReference type="Proteomes" id="UP001310022">
    <property type="component" value="Unassembled WGS sequence"/>
</dbReference>
<evidence type="ECO:0000313" key="2">
    <source>
        <dbReference type="Proteomes" id="UP001310022"/>
    </source>
</evidence>
<accession>A0AAN5AN05</accession>
<name>A0AAN5AN05_9BACT</name>
<dbReference type="EMBL" id="BQKE01000005">
    <property type="protein sequence ID" value="GJM64332.1"/>
    <property type="molecule type" value="Genomic_DNA"/>
</dbReference>
<evidence type="ECO:0008006" key="3">
    <source>
        <dbReference type="Google" id="ProtNLM"/>
    </source>
</evidence>
<protein>
    <recommendedName>
        <fullName evidence="3">Transposase</fullName>
    </recommendedName>
</protein>
<keyword evidence="2" id="KW-1185">Reference proteome</keyword>
<gene>
    <name evidence="1" type="ORF">PEDI_48840</name>
</gene>
<dbReference type="RefSeq" id="WP_338239400.1">
    <property type="nucleotide sequence ID" value="NZ_BQKE01000005.1"/>
</dbReference>
<proteinExistence type="predicted"/>
<dbReference type="NCBIfam" id="NF047593">
    <property type="entry name" value="IS66_ISAeme5_TnpA"/>
    <property type="match status" value="1"/>
</dbReference>
<reference evidence="1 2" key="1">
    <citation type="submission" date="2021-12" db="EMBL/GenBank/DDBJ databases">
        <title>Genome sequencing of bacteria with rrn-lacking chromosome and rrn-plasmid.</title>
        <authorList>
            <person name="Anda M."/>
            <person name="Iwasaki W."/>
        </authorList>
    </citation>
    <scope>NUCLEOTIDE SEQUENCE [LARGE SCALE GENOMIC DNA]</scope>
    <source>
        <strain evidence="1 2">NBRC 15940</strain>
    </source>
</reference>
<organism evidence="1 2">
    <name type="scientific">Persicobacter diffluens</name>
    <dbReference type="NCBI Taxonomy" id="981"/>
    <lineage>
        <taxon>Bacteria</taxon>
        <taxon>Pseudomonadati</taxon>
        <taxon>Bacteroidota</taxon>
        <taxon>Cytophagia</taxon>
        <taxon>Cytophagales</taxon>
        <taxon>Persicobacteraceae</taxon>
        <taxon>Persicobacter</taxon>
    </lineage>
</organism>
<comment type="caution">
    <text evidence="1">The sequence shown here is derived from an EMBL/GenBank/DDBJ whole genome shotgun (WGS) entry which is preliminary data.</text>
</comment>
<sequence length="108" mass="12030">MRKTKAVKEAHIKKWEMSGLSQADYCRKNGIPSGSFRGWLAAWRKEQEVEKTPEPRFVEIKTDMILEEAPHASTAEGIVIRLKTGSAIEIPVSAPSHVIELILSTCLA</sequence>